<feature type="region of interest" description="Disordered" evidence="1">
    <location>
        <begin position="1"/>
        <end position="133"/>
    </location>
</feature>
<gene>
    <name evidence="2" type="ORF">K458DRAFT_190910</name>
</gene>
<sequence>MQPHLHPTPPPSLSPSRPRFDINHTSAHFPFPAKTGGESGDTHDPYPYRPQSIIYPYHPLPLPLHQKPPRSLHRSIGSYAPSRAGLTRTTDTKEASGKSTGRLRRADDRQRSSMPPCSSLLCGRRDLMMPGVG</sequence>
<accession>A0A6G1JA86</accession>
<protein>
    <submittedName>
        <fullName evidence="2">Uncharacterized protein</fullName>
    </submittedName>
</protein>
<reference evidence="2" key="1">
    <citation type="journal article" date="2020" name="Stud. Mycol.">
        <title>101 Dothideomycetes genomes: a test case for predicting lifestyles and emergence of pathogens.</title>
        <authorList>
            <person name="Haridas S."/>
            <person name="Albert R."/>
            <person name="Binder M."/>
            <person name="Bloem J."/>
            <person name="Labutti K."/>
            <person name="Salamov A."/>
            <person name="Andreopoulos B."/>
            <person name="Baker S."/>
            <person name="Barry K."/>
            <person name="Bills G."/>
            <person name="Bluhm B."/>
            <person name="Cannon C."/>
            <person name="Castanera R."/>
            <person name="Culley D."/>
            <person name="Daum C."/>
            <person name="Ezra D."/>
            <person name="Gonzalez J."/>
            <person name="Henrissat B."/>
            <person name="Kuo A."/>
            <person name="Liang C."/>
            <person name="Lipzen A."/>
            <person name="Lutzoni F."/>
            <person name="Magnuson J."/>
            <person name="Mondo S."/>
            <person name="Nolan M."/>
            <person name="Ohm R."/>
            <person name="Pangilinan J."/>
            <person name="Park H.-J."/>
            <person name="Ramirez L."/>
            <person name="Alfaro M."/>
            <person name="Sun H."/>
            <person name="Tritt A."/>
            <person name="Yoshinaga Y."/>
            <person name="Zwiers L.-H."/>
            <person name="Turgeon B."/>
            <person name="Goodwin S."/>
            <person name="Spatafora J."/>
            <person name="Crous P."/>
            <person name="Grigoriev I."/>
        </authorList>
    </citation>
    <scope>NUCLEOTIDE SEQUENCE</scope>
    <source>
        <strain evidence="2">CBS 122367</strain>
    </source>
</reference>
<feature type="compositionally biased region" description="Pro residues" evidence="1">
    <location>
        <begin position="1"/>
        <end position="13"/>
    </location>
</feature>
<keyword evidence="3" id="KW-1185">Reference proteome</keyword>
<dbReference type="EMBL" id="MU005575">
    <property type="protein sequence ID" value="KAF2687442.1"/>
    <property type="molecule type" value="Genomic_DNA"/>
</dbReference>
<dbReference type="Proteomes" id="UP000799291">
    <property type="component" value="Unassembled WGS sequence"/>
</dbReference>
<organism evidence="2 3">
    <name type="scientific">Lentithecium fluviatile CBS 122367</name>
    <dbReference type="NCBI Taxonomy" id="1168545"/>
    <lineage>
        <taxon>Eukaryota</taxon>
        <taxon>Fungi</taxon>
        <taxon>Dikarya</taxon>
        <taxon>Ascomycota</taxon>
        <taxon>Pezizomycotina</taxon>
        <taxon>Dothideomycetes</taxon>
        <taxon>Pleosporomycetidae</taxon>
        <taxon>Pleosporales</taxon>
        <taxon>Massarineae</taxon>
        <taxon>Lentitheciaceae</taxon>
        <taxon>Lentithecium</taxon>
    </lineage>
</organism>
<proteinExistence type="predicted"/>
<evidence type="ECO:0000313" key="2">
    <source>
        <dbReference type="EMBL" id="KAF2687442.1"/>
    </source>
</evidence>
<name>A0A6G1JA86_9PLEO</name>
<evidence type="ECO:0000256" key="1">
    <source>
        <dbReference type="SAM" id="MobiDB-lite"/>
    </source>
</evidence>
<evidence type="ECO:0000313" key="3">
    <source>
        <dbReference type="Proteomes" id="UP000799291"/>
    </source>
</evidence>
<dbReference type="AlphaFoldDB" id="A0A6G1JA86"/>